<organism evidence="2 3">
    <name type="scientific">Polypedilum vanderplanki</name>
    <name type="common">Sleeping chironomid midge</name>
    <dbReference type="NCBI Taxonomy" id="319348"/>
    <lineage>
        <taxon>Eukaryota</taxon>
        <taxon>Metazoa</taxon>
        <taxon>Ecdysozoa</taxon>
        <taxon>Arthropoda</taxon>
        <taxon>Hexapoda</taxon>
        <taxon>Insecta</taxon>
        <taxon>Pterygota</taxon>
        <taxon>Neoptera</taxon>
        <taxon>Endopterygota</taxon>
        <taxon>Diptera</taxon>
        <taxon>Nematocera</taxon>
        <taxon>Chironomoidea</taxon>
        <taxon>Chironomidae</taxon>
        <taxon>Chironominae</taxon>
        <taxon>Polypedilum</taxon>
        <taxon>Polypedilum</taxon>
    </lineage>
</organism>
<reference evidence="2" key="1">
    <citation type="submission" date="2021-03" db="EMBL/GenBank/DDBJ databases">
        <title>Chromosome level genome of the anhydrobiotic midge Polypedilum vanderplanki.</title>
        <authorList>
            <person name="Yoshida Y."/>
            <person name="Kikawada T."/>
            <person name="Gusev O."/>
        </authorList>
    </citation>
    <scope>NUCLEOTIDE SEQUENCE</scope>
    <source>
        <strain evidence="2">NIAS01</strain>
        <tissue evidence="2">Whole body or cell culture</tissue>
    </source>
</reference>
<dbReference type="AlphaFoldDB" id="A0A9J6CNC8"/>
<evidence type="ECO:0000313" key="2">
    <source>
        <dbReference type="EMBL" id="KAG5683802.1"/>
    </source>
</evidence>
<dbReference type="Proteomes" id="UP001107558">
    <property type="component" value="Chromosome 1"/>
</dbReference>
<evidence type="ECO:0000313" key="3">
    <source>
        <dbReference type="Proteomes" id="UP001107558"/>
    </source>
</evidence>
<evidence type="ECO:0000256" key="1">
    <source>
        <dbReference type="SAM" id="SignalP"/>
    </source>
</evidence>
<sequence length="96" mass="10300">MKFVILTVLLFVAAVYAAPTKISDNNVGDIVNVGIKANLELDNSISALLASLTGKYDNDQQIKINLPGQDAQPYGSGMISPEMIQQFIALMSNKGE</sequence>
<protein>
    <submittedName>
        <fullName evidence="2">Uncharacterized protein</fullName>
    </submittedName>
</protein>
<dbReference type="OrthoDB" id="7743490at2759"/>
<accession>A0A9J6CNC8</accession>
<keyword evidence="3" id="KW-1185">Reference proteome</keyword>
<keyword evidence="1" id="KW-0732">Signal</keyword>
<dbReference type="EMBL" id="JADBJN010000001">
    <property type="protein sequence ID" value="KAG5683802.1"/>
    <property type="molecule type" value="Genomic_DNA"/>
</dbReference>
<comment type="caution">
    <text evidence="2">The sequence shown here is derived from an EMBL/GenBank/DDBJ whole genome shotgun (WGS) entry which is preliminary data.</text>
</comment>
<feature type="signal peptide" evidence="1">
    <location>
        <begin position="1"/>
        <end position="17"/>
    </location>
</feature>
<gene>
    <name evidence="2" type="ORF">PVAND_013066</name>
</gene>
<name>A0A9J6CNC8_POLVA</name>
<proteinExistence type="predicted"/>
<feature type="chain" id="PRO_5039949933" evidence="1">
    <location>
        <begin position="18"/>
        <end position="96"/>
    </location>
</feature>